<accession>A0A5C3KTV9</accession>
<feature type="compositionally biased region" description="Polar residues" evidence="4">
    <location>
        <begin position="155"/>
        <end position="171"/>
    </location>
</feature>
<keyword evidence="3" id="KW-0645">Protease</keyword>
<dbReference type="OrthoDB" id="3223806at2759"/>
<feature type="compositionally biased region" description="Polar residues" evidence="4">
    <location>
        <begin position="278"/>
        <end position="291"/>
    </location>
</feature>
<evidence type="ECO:0000313" key="6">
    <source>
        <dbReference type="EMBL" id="TFK23717.1"/>
    </source>
</evidence>
<dbReference type="GO" id="GO:0005737">
    <property type="term" value="C:cytoplasm"/>
    <property type="evidence" value="ECO:0007669"/>
    <property type="project" value="TreeGrafter"/>
</dbReference>
<evidence type="ECO:0000256" key="4">
    <source>
        <dbReference type="SAM" id="MobiDB-lite"/>
    </source>
</evidence>
<reference evidence="6 7" key="1">
    <citation type="journal article" date="2019" name="Nat. Ecol. Evol.">
        <title>Megaphylogeny resolves global patterns of mushroom evolution.</title>
        <authorList>
            <person name="Varga T."/>
            <person name="Krizsan K."/>
            <person name="Foldi C."/>
            <person name="Dima B."/>
            <person name="Sanchez-Garcia M."/>
            <person name="Sanchez-Ramirez S."/>
            <person name="Szollosi G.J."/>
            <person name="Szarkandi J.G."/>
            <person name="Papp V."/>
            <person name="Albert L."/>
            <person name="Andreopoulos W."/>
            <person name="Angelini C."/>
            <person name="Antonin V."/>
            <person name="Barry K.W."/>
            <person name="Bougher N.L."/>
            <person name="Buchanan P."/>
            <person name="Buyck B."/>
            <person name="Bense V."/>
            <person name="Catcheside P."/>
            <person name="Chovatia M."/>
            <person name="Cooper J."/>
            <person name="Damon W."/>
            <person name="Desjardin D."/>
            <person name="Finy P."/>
            <person name="Geml J."/>
            <person name="Haridas S."/>
            <person name="Hughes K."/>
            <person name="Justo A."/>
            <person name="Karasinski D."/>
            <person name="Kautmanova I."/>
            <person name="Kiss B."/>
            <person name="Kocsube S."/>
            <person name="Kotiranta H."/>
            <person name="LaButti K.M."/>
            <person name="Lechner B.E."/>
            <person name="Liimatainen K."/>
            <person name="Lipzen A."/>
            <person name="Lukacs Z."/>
            <person name="Mihaltcheva S."/>
            <person name="Morgado L.N."/>
            <person name="Niskanen T."/>
            <person name="Noordeloos M.E."/>
            <person name="Ohm R.A."/>
            <person name="Ortiz-Santana B."/>
            <person name="Ovrebo C."/>
            <person name="Racz N."/>
            <person name="Riley R."/>
            <person name="Savchenko A."/>
            <person name="Shiryaev A."/>
            <person name="Soop K."/>
            <person name="Spirin V."/>
            <person name="Szebenyi C."/>
            <person name="Tomsovsky M."/>
            <person name="Tulloss R.E."/>
            <person name="Uehling J."/>
            <person name="Grigoriev I.V."/>
            <person name="Vagvolgyi C."/>
            <person name="Papp T."/>
            <person name="Martin F.M."/>
            <person name="Miettinen O."/>
            <person name="Hibbett D.S."/>
            <person name="Nagy L.G."/>
        </authorList>
    </citation>
    <scope>NUCLEOTIDE SEQUENCE [LARGE SCALE GENOMIC DNA]</scope>
    <source>
        <strain evidence="6 7">CBS 121175</strain>
    </source>
</reference>
<gene>
    <name evidence="6" type="ORF">FA15DRAFT_705189</name>
</gene>
<dbReference type="InterPro" id="IPR011600">
    <property type="entry name" value="Pept_C14_caspase"/>
</dbReference>
<dbReference type="PANTHER" id="PTHR48104:SF30">
    <property type="entry name" value="METACASPASE-1"/>
    <property type="match status" value="1"/>
</dbReference>
<dbReference type="Pfam" id="PF00656">
    <property type="entry name" value="Peptidase_C14"/>
    <property type="match status" value="1"/>
</dbReference>
<dbReference type="SUPFAM" id="SSF52129">
    <property type="entry name" value="Caspase-like"/>
    <property type="match status" value="1"/>
</dbReference>
<feature type="region of interest" description="Disordered" evidence="4">
    <location>
        <begin position="105"/>
        <end position="171"/>
    </location>
</feature>
<feature type="region of interest" description="Disordered" evidence="4">
    <location>
        <begin position="251"/>
        <end position="293"/>
    </location>
</feature>
<feature type="region of interest" description="Disordered" evidence="4">
    <location>
        <begin position="196"/>
        <end position="223"/>
    </location>
</feature>
<evidence type="ECO:0000256" key="1">
    <source>
        <dbReference type="ARBA" id="ARBA00009005"/>
    </source>
</evidence>
<dbReference type="PANTHER" id="PTHR48104">
    <property type="entry name" value="METACASPASE-4"/>
    <property type="match status" value="1"/>
</dbReference>
<keyword evidence="3" id="KW-0788">Thiol protease</keyword>
<feature type="compositionally biased region" description="Polar residues" evidence="4">
    <location>
        <begin position="253"/>
        <end position="268"/>
    </location>
</feature>
<keyword evidence="2" id="KW-0053">Apoptosis</keyword>
<dbReference type="GO" id="GO:0004197">
    <property type="term" value="F:cysteine-type endopeptidase activity"/>
    <property type="evidence" value="ECO:0007669"/>
    <property type="project" value="InterPro"/>
</dbReference>
<feature type="region of interest" description="Disordered" evidence="4">
    <location>
        <begin position="1"/>
        <end position="28"/>
    </location>
</feature>
<organism evidence="6 7">
    <name type="scientific">Coprinopsis marcescibilis</name>
    <name type="common">Agaric fungus</name>
    <name type="synonym">Psathyrella marcescibilis</name>
    <dbReference type="NCBI Taxonomy" id="230819"/>
    <lineage>
        <taxon>Eukaryota</taxon>
        <taxon>Fungi</taxon>
        <taxon>Dikarya</taxon>
        <taxon>Basidiomycota</taxon>
        <taxon>Agaricomycotina</taxon>
        <taxon>Agaricomycetes</taxon>
        <taxon>Agaricomycetidae</taxon>
        <taxon>Agaricales</taxon>
        <taxon>Agaricineae</taxon>
        <taxon>Psathyrellaceae</taxon>
        <taxon>Coprinopsis</taxon>
    </lineage>
</organism>
<feature type="compositionally biased region" description="Basic residues" evidence="4">
    <location>
        <begin position="196"/>
        <end position="213"/>
    </location>
</feature>
<feature type="domain" description="Peptidase C14 caspase" evidence="5">
    <location>
        <begin position="293"/>
        <end position="508"/>
    </location>
</feature>
<protein>
    <recommendedName>
        <fullName evidence="5">Peptidase C14 caspase domain-containing protein</fullName>
    </recommendedName>
</protein>
<comment type="similarity">
    <text evidence="1">Belongs to the peptidase C14B family.</text>
</comment>
<keyword evidence="3" id="KW-0378">Hydrolase</keyword>
<dbReference type="Proteomes" id="UP000307440">
    <property type="component" value="Unassembled WGS sequence"/>
</dbReference>
<keyword evidence="7" id="KW-1185">Reference proteome</keyword>
<sequence length="537" mass="59322">MYGLEHKIPPPESAPSQHLSVFAPEPAGGRRYPRITAASQLSRRPIFDQFTIHPWETDVGLQTGQPPRKNINHQDPVFDRLSRLLRHPDFVNSHLVKMMWDLSGGSGSGRRSPYPPMHSPGFPAPQPYGQAAYPHSTTPNIGSSYPPAPSYGSSQNPPYNSHSNSFDQYHTSTSKAIQFPSTSHYSVPPGSHVVIHHSKHRSSSHQRQRRHSHSGNALQAPAPVGNVPQVPIYPSSSYLKPAITYPPALRPMASSSKIRPSSNQQNHVSFEKPANKLTKPSHSSQPTSGSNPRRKALCIGINYRGQSNALRGCVNDAKRVREFLIKQGGYSPDNIVLLTDDVSDPRQLPTRKNIISGMKWLVRGAESNDALFFHYSGHGGQTRDLDGDEIDGFDEVIFPLDFKKNGHITDDEMHELMVKPLPHHCKLTALFDACHSGTVLDLPYIYSSNGRLKGSQIKDKRRIDKYTKGDVISWSGCKDGQTSADTFHGNVAVGAMSHAFVTSLSKSVYSSQLFHLMICQQRPNPNKATKSSYALLG</sequence>
<feature type="compositionally biased region" description="Pro residues" evidence="4">
    <location>
        <begin position="113"/>
        <end position="126"/>
    </location>
</feature>
<evidence type="ECO:0000256" key="3">
    <source>
        <dbReference type="ARBA" id="ARBA00022807"/>
    </source>
</evidence>
<dbReference type="InterPro" id="IPR050452">
    <property type="entry name" value="Metacaspase"/>
</dbReference>
<evidence type="ECO:0000256" key="2">
    <source>
        <dbReference type="ARBA" id="ARBA00022703"/>
    </source>
</evidence>
<dbReference type="GO" id="GO:0006508">
    <property type="term" value="P:proteolysis"/>
    <property type="evidence" value="ECO:0007669"/>
    <property type="project" value="InterPro"/>
</dbReference>
<dbReference type="GO" id="GO:0006915">
    <property type="term" value="P:apoptotic process"/>
    <property type="evidence" value="ECO:0007669"/>
    <property type="project" value="UniProtKB-KW"/>
</dbReference>
<name>A0A5C3KTV9_COPMA</name>
<dbReference type="EMBL" id="ML210213">
    <property type="protein sequence ID" value="TFK23717.1"/>
    <property type="molecule type" value="Genomic_DNA"/>
</dbReference>
<dbReference type="Gene3D" id="3.40.50.12660">
    <property type="match status" value="1"/>
</dbReference>
<dbReference type="AlphaFoldDB" id="A0A5C3KTV9"/>
<proteinExistence type="inferred from homology"/>
<dbReference type="InterPro" id="IPR029030">
    <property type="entry name" value="Caspase-like_dom_sf"/>
</dbReference>
<evidence type="ECO:0000259" key="5">
    <source>
        <dbReference type="Pfam" id="PF00656"/>
    </source>
</evidence>
<feature type="compositionally biased region" description="Low complexity" evidence="4">
    <location>
        <begin position="142"/>
        <end position="154"/>
    </location>
</feature>
<evidence type="ECO:0000313" key="7">
    <source>
        <dbReference type="Proteomes" id="UP000307440"/>
    </source>
</evidence>